<feature type="non-terminal residue" evidence="6">
    <location>
        <position position="177"/>
    </location>
</feature>
<keyword evidence="5" id="KW-0503">Monooxygenase</keyword>
<evidence type="ECO:0000313" key="6">
    <source>
        <dbReference type="EMBL" id="MCI18048.1"/>
    </source>
</evidence>
<dbReference type="EMBL" id="LXQA010108277">
    <property type="protein sequence ID" value="MCI18048.1"/>
    <property type="molecule type" value="Genomic_DNA"/>
</dbReference>
<evidence type="ECO:0000256" key="5">
    <source>
        <dbReference type="ARBA" id="ARBA00023033"/>
    </source>
</evidence>
<sequence length="177" mass="20625">MFVLAPYGSYWRQVRKITTLEILTHRRVEQLHHFRVLEVQNSIKEFYDVWCSKKNDESSNYVLVELKQWFTQLSFNIVLPMLVGKRYFGAINVIDKEEAERCIKALKEMMHLFGVFTVGDALPFLKWFDFGGHVTAMKETSKELDKILNFMDVMISSLDGTTIEGFDADTIIKSTIL</sequence>
<keyword evidence="4" id="KW-0408">Iron</keyword>
<dbReference type="Pfam" id="PF00067">
    <property type="entry name" value="p450"/>
    <property type="match status" value="1"/>
</dbReference>
<dbReference type="InterPro" id="IPR036396">
    <property type="entry name" value="Cyt_P450_sf"/>
</dbReference>
<reference evidence="6 7" key="1">
    <citation type="journal article" date="2018" name="Front. Plant Sci.">
        <title>Red Clover (Trifolium pratense) and Zigzag Clover (T. medium) - A Picture of Genomic Similarities and Differences.</title>
        <authorList>
            <person name="Dluhosova J."/>
            <person name="Istvanek J."/>
            <person name="Nedelnik J."/>
            <person name="Repkova J."/>
        </authorList>
    </citation>
    <scope>NUCLEOTIDE SEQUENCE [LARGE SCALE GENOMIC DNA]</scope>
    <source>
        <strain evidence="7">cv. 10/8</strain>
        <tissue evidence="6">Leaf</tissue>
    </source>
</reference>
<comment type="caution">
    <text evidence="6">The sequence shown here is derived from an EMBL/GenBank/DDBJ whole genome shotgun (WGS) entry which is preliminary data.</text>
</comment>
<keyword evidence="7" id="KW-1185">Reference proteome</keyword>
<dbReference type="PANTHER" id="PTHR47947:SF18">
    <property type="entry name" value="CYTOCHROME P450 82A2"/>
    <property type="match status" value="1"/>
</dbReference>
<dbReference type="Gene3D" id="1.10.630.10">
    <property type="entry name" value="Cytochrome P450"/>
    <property type="match status" value="1"/>
</dbReference>
<evidence type="ECO:0000256" key="4">
    <source>
        <dbReference type="ARBA" id="ARBA00023004"/>
    </source>
</evidence>
<keyword evidence="3" id="KW-0560">Oxidoreductase</keyword>
<accession>A0A392Q1U7</accession>
<dbReference type="PANTHER" id="PTHR47947">
    <property type="entry name" value="CYTOCHROME P450 82C3-RELATED"/>
    <property type="match status" value="1"/>
</dbReference>
<evidence type="ECO:0000256" key="1">
    <source>
        <dbReference type="ARBA" id="ARBA00022617"/>
    </source>
</evidence>
<dbReference type="AlphaFoldDB" id="A0A392Q1U7"/>
<dbReference type="Proteomes" id="UP000265520">
    <property type="component" value="Unassembled WGS sequence"/>
</dbReference>
<dbReference type="GO" id="GO:0004497">
    <property type="term" value="F:monooxygenase activity"/>
    <property type="evidence" value="ECO:0007669"/>
    <property type="project" value="UniProtKB-KW"/>
</dbReference>
<proteinExistence type="predicted"/>
<dbReference type="GO" id="GO:0020037">
    <property type="term" value="F:heme binding"/>
    <property type="evidence" value="ECO:0007669"/>
    <property type="project" value="InterPro"/>
</dbReference>
<keyword evidence="2" id="KW-0479">Metal-binding</keyword>
<name>A0A392Q1U7_9FABA</name>
<protein>
    <submittedName>
        <fullName evidence="6">Cytochrome P450</fullName>
    </submittedName>
</protein>
<organism evidence="6 7">
    <name type="scientific">Trifolium medium</name>
    <dbReference type="NCBI Taxonomy" id="97028"/>
    <lineage>
        <taxon>Eukaryota</taxon>
        <taxon>Viridiplantae</taxon>
        <taxon>Streptophyta</taxon>
        <taxon>Embryophyta</taxon>
        <taxon>Tracheophyta</taxon>
        <taxon>Spermatophyta</taxon>
        <taxon>Magnoliopsida</taxon>
        <taxon>eudicotyledons</taxon>
        <taxon>Gunneridae</taxon>
        <taxon>Pentapetalae</taxon>
        <taxon>rosids</taxon>
        <taxon>fabids</taxon>
        <taxon>Fabales</taxon>
        <taxon>Fabaceae</taxon>
        <taxon>Papilionoideae</taxon>
        <taxon>50 kb inversion clade</taxon>
        <taxon>NPAAA clade</taxon>
        <taxon>Hologalegina</taxon>
        <taxon>IRL clade</taxon>
        <taxon>Trifolieae</taxon>
        <taxon>Trifolium</taxon>
    </lineage>
</organism>
<dbReference type="GO" id="GO:0016705">
    <property type="term" value="F:oxidoreductase activity, acting on paired donors, with incorporation or reduction of molecular oxygen"/>
    <property type="evidence" value="ECO:0007669"/>
    <property type="project" value="InterPro"/>
</dbReference>
<evidence type="ECO:0000313" key="7">
    <source>
        <dbReference type="Proteomes" id="UP000265520"/>
    </source>
</evidence>
<evidence type="ECO:0000256" key="2">
    <source>
        <dbReference type="ARBA" id="ARBA00022723"/>
    </source>
</evidence>
<keyword evidence="1" id="KW-0349">Heme</keyword>
<dbReference type="SUPFAM" id="SSF48264">
    <property type="entry name" value="Cytochrome P450"/>
    <property type="match status" value="1"/>
</dbReference>
<evidence type="ECO:0000256" key="3">
    <source>
        <dbReference type="ARBA" id="ARBA00023002"/>
    </source>
</evidence>
<dbReference type="GO" id="GO:0005506">
    <property type="term" value="F:iron ion binding"/>
    <property type="evidence" value="ECO:0007669"/>
    <property type="project" value="InterPro"/>
</dbReference>
<dbReference type="InterPro" id="IPR001128">
    <property type="entry name" value="Cyt_P450"/>
</dbReference>
<dbReference type="InterPro" id="IPR050651">
    <property type="entry name" value="Plant_Cytochrome_P450_Monoox"/>
</dbReference>